<evidence type="ECO:0000313" key="2">
    <source>
        <dbReference type="EMBL" id="CAB0030460.1"/>
    </source>
</evidence>
<dbReference type="EMBL" id="CADCXV010000481">
    <property type="protein sequence ID" value="CAB0030460.1"/>
    <property type="molecule type" value="Genomic_DNA"/>
</dbReference>
<organism evidence="2 3">
    <name type="scientific">Trichogramma brassicae</name>
    <dbReference type="NCBI Taxonomy" id="86971"/>
    <lineage>
        <taxon>Eukaryota</taxon>
        <taxon>Metazoa</taxon>
        <taxon>Ecdysozoa</taxon>
        <taxon>Arthropoda</taxon>
        <taxon>Hexapoda</taxon>
        <taxon>Insecta</taxon>
        <taxon>Pterygota</taxon>
        <taxon>Neoptera</taxon>
        <taxon>Endopterygota</taxon>
        <taxon>Hymenoptera</taxon>
        <taxon>Apocrita</taxon>
        <taxon>Proctotrupomorpha</taxon>
        <taxon>Chalcidoidea</taxon>
        <taxon>Trichogrammatidae</taxon>
        <taxon>Trichogramma</taxon>
    </lineage>
</organism>
<dbReference type="Proteomes" id="UP000479190">
    <property type="component" value="Unassembled WGS sequence"/>
</dbReference>
<sequence length="218" mass="24068">MSTEDKDTLLDLSVLTNDDSGELDPAVLAPFKAYEKSHCNPHSSGEKPWHSESTIRTAQLERVGLPTSTAADTSTSTGSSIAQSNVSSTGSNYPPHRSHTEHFALRAPAPIGRELPTHKLLILKHRLSSSTRTHCLQSSNLALLRSARHLLAPLHQVRVLLHTLSTQLRRLDTISQKCILPTTTCRASVIPLRESILFSRTCPPFGQHDPQLWFDMVD</sequence>
<evidence type="ECO:0000256" key="1">
    <source>
        <dbReference type="SAM" id="MobiDB-lite"/>
    </source>
</evidence>
<gene>
    <name evidence="2" type="ORF">TBRA_LOCUS2462</name>
</gene>
<dbReference type="AlphaFoldDB" id="A0A6H5I1Q2"/>
<proteinExistence type="predicted"/>
<feature type="compositionally biased region" description="Polar residues" evidence="1">
    <location>
        <begin position="81"/>
        <end position="92"/>
    </location>
</feature>
<name>A0A6H5I1Q2_9HYME</name>
<feature type="compositionally biased region" description="Low complexity" evidence="1">
    <location>
        <begin position="67"/>
        <end position="80"/>
    </location>
</feature>
<protein>
    <submittedName>
        <fullName evidence="2">Uncharacterized protein</fullName>
    </submittedName>
</protein>
<accession>A0A6H5I1Q2</accession>
<evidence type="ECO:0000313" key="3">
    <source>
        <dbReference type="Proteomes" id="UP000479190"/>
    </source>
</evidence>
<reference evidence="2 3" key="1">
    <citation type="submission" date="2020-02" db="EMBL/GenBank/DDBJ databases">
        <authorList>
            <person name="Ferguson B K."/>
        </authorList>
    </citation>
    <scope>NUCLEOTIDE SEQUENCE [LARGE SCALE GENOMIC DNA]</scope>
</reference>
<keyword evidence="3" id="KW-1185">Reference proteome</keyword>
<feature type="non-terminal residue" evidence="2">
    <location>
        <position position="218"/>
    </location>
</feature>
<feature type="region of interest" description="Disordered" evidence="1">
    <location>
        <begin position="62"/>
        <end position="98"/>
    </location>
</feature>